<sequence>MDSQLLDDAVHPTTAATTHHGLPPSGRRHRSHVWMHFTEQVGTQMHAKCNYCPSIIIKFKDGTSSMAAHVLRCKNNPDRVGNKRQKTSPTTEPAEGEVCVAALPHVKFDQVACRLELVKMFVGAELPFRFVENEFFINFVKVLQPRFDIPSRTTLRRAIWSLFDGERERLKQFISKHCGRVCLTTDTWTSVQNLNYMSLTAHFIDKKWNLHKKILNFCQITGHTGKIIVKEVETCLNSWELNQVFSITVDNASSNGVVVRFMKGWMNANNCLILKGNYIHMRCCVHVLSSIVKEGLKENDDSVTRIRATLKYVKGSCERMHNFKKIVERANTTYKGIVCLNVETRWNSTYLMLQAALKYKTTFELLKASDAKYVKELSLNGGKGVPIEGDWNYASTVMTFLKIFYDATMHISASLYVTSNIYMNEVFALGRKIRRYCEDDNESIASMVVNMKSKYDKYWCSSNGVNMILLIAVVLDLRSKLGYVNHYLGYFFEEATTDVLKATLSSSLKSIYREYQRVGEGVGNNA</sequence>
<evidence type="ECO:0000313" key="2">
    <source>
        <dbReference type="Proteomes" id="UP001177021"/>
    </source>
</evidence>
<reference evidence="1" key="1">
    <citation type="submission" date="2023-10" db="EMBL/GenBank/DDBJ databases">
        <authorList>
            <person name="Rodriguez Cubillos JULIANA M."/>
            <person name="De Vega J."/>
        </authorList>
    </citation>
    <scope>NUCLEOTIDE SEQUENCE</scope>
</reference>
<organism evidence="1 2">
    <name type="scientific">Trifolium pratense</name>
    <name type="common">Red clover</name>
    <dbReference type="NCBI Taxonomy" id="57577"/>
    <lineage>
        <taxon>Eukaryota</taxon>
        <taxon>Viridiplantae</taxon>
        <taxon>Streptophyta</taxon>
        <taxon>Embryophyta</taxon>
        <taxon>Tracheophyta</taxon>
        <taxon>Spermatophyta</taxon>
        <taxon>Magnoliopsida</taxon>
        <taxon>eudicotyledons</taxon>
        <taxon>Gunneridae</taxon>
        <taxon>Pentapetalae</taxon>
        <taxon>rosids</taxon>
        <taxon>fabids</taxon>
        <taxon>Fabales</taxon>
        <taxon>Fabaceae</taxon>
        <taxon>Papilionoideae</taxon>
        <taxon>50 kb inversion clade</taxon>
        <taxon>NPAAA clade</taxon>
        <taxon>Hologalegina</taxon>
        <taxon>IRL clade</taxon>
        <taxon>Trifolieae</taxon>
        <taxon>Trifolium</taxon>
    </lineage>
</organism>
<comment type="caution">
    <text evidence="1">The sequence shown here is derived from an EMBL/GenBank/DDBJ whole genome shotgun (WGS) entry which is preliminary data.</text>
</comment>
<keyword evidence="2" id="KW-1185">Reference proteome</keyword>
<protein>
    <submittedName>
        <fullName evidence="1">Uncharacterized protein</fullName>
    </submittedName>
</protein>
<name>A0ACB0KX32_TRIPR</name>
<gene>
    <name evidence="1" type="ORF">MILVUS5_LOCUS26671</name>
</gene>
<evidence type="ECO:0000313" key="1">
    <source>
        <dbReference type="EMBL" id="CAJ2660805.1"/>
    </source>
</evidence>
<proteinExistence type="predicted"/>
<accession>A0ACB0KX32</accession>
<dbReference type="Proteomes" id="UP001177021">
    <property type="component" value="Unassembled WGS sequence"/>
</dbReference>
<dbReference type="EMBL" id="CASHSV030000311">
    <property type="protein sequence ID" value="CAJ2660805.1"/>
    <property type="molecule type" value="Genomic_DNA"/>
</dbReference>